<name>A0A923LYL3_9FIRM</name>
<keyword evidence="2" id="KW-1185">Reference proteome</keyword>
<gene>
    <name evidence="1" type="ORF">H8S45_15080</name>
</gene>
<accession>A0A923LYL3</accession>
<organism evidence="1 2">
    <name type="scientific">Agathobaculum faecis</name>
    <dbReference type="NCBI Taxonomy" id="2763013"/>
    <lineage>
        <taxon>Bacteria</taxon>
        <taxon>Bacillati</taxon>
        <taxon>Bacillota</taxon>
        <taxon>Clostridia</taxon>
        <taxon>Eubacteriales</taxon>
        <taxon>Butyricicoccaceae</taxon>
        <taxon>Agathobaculum</taxon>
    </lineage>
</organism>
<reference evidence="1" key="1">
    <citation type="submission" date="2020-08" db="EMBL/GenBank/DDBJ databases">
        <title>Genome public.</title>
        <authorList>
            <person name="Liu C."/>
            <person name="Sun Q."/>
        </authorList>
    </citation>
    <scope>NUCLEOTIDE SEQUENCE</scope>
    <source>
        <strain evidence="1">NSJ-28</strain>
    </source>
</reference>
<evidence type="ECO:0000313" key="1">
    <source>
        <dbReference type="EMBL" id="MBC5726771.1"/>
    </source>
</evidence>
<dbReference type="EMBL" id="JACOPL010000029">
    <property type="protein sequence ID" value="MBC5726771.1"/>
    <property type="molecule type" value="Genomic_DNA"/>
</dbReference>
<protein>
    <submittedName>
        <fullName evidence="1">Uncharacterized protein</fullName>
    </submittedName>
</protein>
<sequence>MEISIKGDPKEIAALVLAVQERQKRDAREIELAIDGQKISQDMSLYRSCPSVDIRLLDDRGRGGDGNSQQSNFRCFVRIEDFKRAIEALNDVKSSLEQTIKMYQIPVRYVTVDTYVEGTNGGGCGGN</sequence>
<dbReference type="AlphaFoldDB" id="A0A923LYL3"/>
<proteinExistence type="predicted"/>
<evidence type="ECO:0000313" key="2">
    <source>
        <dbReference type="Proteomes" id="UP000606499"/>
    </source>
</evidence>
<comment type="caution">
    <text evidence="1">The sequence shown here is derived from an EMBL/GenBank/DDBJ whole genome shotgun (WGS) entry which is preliminary data.</text>
</comment>
<dbReference type="RefSeq" id="WP_186950455.1">
    <property type="nucleotide sequence ID" value="NZ_JACOPL010000029.1"/>
</dbReference>
<dbReference type="Proteomes" id="UP000606499">
    <property type="component" value="Unassembled WGS sequence"/>
</dbReference>